<dbReference type="Ensembl" id="ENSMAMT00000040630.1">
    <property type="protein sequence ID" value="ENSMAMP00000049175.1"/>
    <property type="gene ID" value="ENSMAMG00000026314.1"/>
</dbReference>
<protein>
    <submittedName>
        <fullName evidence="1">Uncharacterized protein</fullName>
    </submittedName>
</protein>
<reference evidence="1" key="1">
    <citation type="submission" date="2025-08" db="UniProtKB">
        <authorList>
            <consortium name="Ensembl"/>
        </authorList>
    </citation>
    <scope>IDENTIFICATION</scope>
</reference>
<evidence type="ECO:0000313" key="1">
    <source>
        <dbReference type="Ensembl" id="ENSMAMP00000049175.1"/>
    </source>
</evidence>
<name>A0A7N8XCW6_9TELE</name>
<sequence length="102" mass="11659">MGMVTASGKENFITHTSFCSFPTLSKWFSCLYLHKQNIVIELKTLSRPLSSHRKSKCVKSNLPFLNQVFEISLFDRANMKSAKSNEVLKLLTNTNFNVRVSQ</sequence>
<organism evidence="1 2">
    <name type="scientific">Mastacembelus armatus</name>
    <name type="common">zig-zag eel</name>
    <dbReference type="NCBI Taxonomy" id="205130"/>
    <lineage>
        <taxon>Eukaryota</taxon>
        <taxon>Metazoa</taxon>
        <taxon>Chordata</taxon>
        <taxon>Craniata</taxon>
        <taxon>Vertebrata</taxon>
        <taxon>Euteleostomi</taxon>
        <taxon>Actinopterygii</taxon>
        <taxon>Neopterygii</taxon>
        <taxon>Teleostei</taxon>
        <taxon>Neoteleostei</taxon>
        <taxon>Acanthomorphata</taxon>
        <taxon>Anabantaria</taxon>
        <taxon>Synbranchiformes</taxon>
        <taxon>Mastacembelidae</taxon>
        <taxon>Mastacembelus</taxon>
    </lineage>
</organism>
<dbReference type="Proteomes" id="UP000261640">
    <property type="component" value="Unplaced"/>
</dbReference>
<reference evidence="1" key="2">
    <citation type="submission" date="2025-09" db="UniProtKB">
        <authorList>
            <consortium name="Ensembl"/>
        </authorList>
    </citation>
    <scope>IDENTIFICATION</scope>
</reference>
<proteinExistence type="predicted"/>
<evidence type="ECO:0000313" key="2">
    <source>
        <dbReference type="Proteomes" id="UP000261640"/>
    </source>
</evidence>
<keyword evidence="2" id="KW-1185">Reference proteome</keyword>
<accession>A0A7N8XCW6</accession>
<dbReference type="AlphaFoldDB" id="A0A7N8XCW6"/>
<dbReference type="InParanoid" id="A0A7N8XCW6"/>